<feature type="compositionally biased region" description="Basic residues" evidence="1">
    <location>
        <begin position="1"/>
        <end position="10"/>
    </location>
</feature>
<gene>
    <name evidence="2" type="ORF">DEO72_LG7g569</name>
</gene>
<feature type="compositionally biased region" description="Basic and acidic residues" evidence="1">
    <location>
        <begin position="35"/>
        <end position="57"/>
    </location>
</feature>
<feature type="compositionally biased region" description="Polar residues" evidence="1">
    <location>
        <begin position="97"/>
        <end position="107"/>
    </location>
</feature>
<keyword evidence="3" id="KW-1185">Reference proteome</keyword>
<feature type="compositionally biased region" description="Basic and acidic residues" evidence="1">
    <location>
        <begin position="112"/>
        <end position="125"/>
    </location>
</feature>
<accession>A0A4D6MG81</accession>
<organism evidence="2 3">
    <name type="scientific">Vigna unguiculata</name>
    <name type="common">Cowpea</name>
    <dbReference type="NCBI Taxonomy" id="3917"/>
    <lineage>
        <taxon>Eukaryota</taxon>
        <taxon>Viridiplantae</taxon>
        <taxon>Streptophyta</taxon>
        <taxon>Embryophyta</taxon>
        <taxon>Tracheophyta</taxon>
        <taxon>Spermatophyta</taxon>
        <taxon>Magnoliopsida</taxon>
        <taxon>eudicotyledons</taxon>
        <taxon>Gunneridae</taxon>
        <taxon>Pentapetalae</taxon>
        <taxon>rosids</taxon>
        <taxon>fabids</taxon>
        <taxon>Fabales</taxon>
        <taxon>Fabaceae</taxon>
        <taxon>Papilionoideae</taxon>
        <taxon>50 kb inversion clade</taxon>
        <taxon>NPAAA clade</taxon>
        <taxon>indigoferoid/millettioid clade</taxon>
        <taxon>Phaseoleae</taxon>
        <taxon>Vigna</taxon>
    </lineage>
</organism>
<name>A0A4D6MG81_VIGUN</name>
<dbReference type="Proteomes" id="UP000501690">
    <property type="component" value="Linkage Group LG7"/>
</dbReference>
<protein>
    <submittedName>
        <fullName evidence="2">Uncharacterized protein</fullName>
    </submittedName>
</protein>
<evidence type="ECO:0000256" key="1">
    <source>
        <dbReference type="SAM" id="MobiDB-lite"/>
    </source>
</evidence>
<dbReference type="EMBL" id="CP039351">
    <property type="protein sequence ID" value="QCD99288.1"/>
    <property type="molecule type" value="Genomic_DNA"/>
</dbReference>
<feature type="compositionally biased region" description="Basic and acidic residues" evidence="1">
    <location>
        <begin position="83"/>
        <end position="94"/>
    </location>
</feature>
<feature type="compositionally biased region" description="Basic and acidic residues" evidence="1">
    <location>
        <begin position="11"/>
        <end position="20"/>
    </location>
</feature>
<evidence type="ECO:0000313" key="2">
    <source>
        <dbReference type="EMBL" id="QCD99288.1"/>
    </source>
</evidence>
<evidence type="ECO:0000313" key="3">
    <source>
        <dbReference type="Proteomes" id="UP000501690"/>
    </source>
</evidence>
<proteinExistence type="predicted"/>
<feature type="region of interest" description="Disordered" evidence="1">
    <location>
        <begin position="1"/>
        <end position="57"/>
    </location>
</feature>
<dbReference type="AlphaFoldDB" id="A0A4D6MG81"/>
<sequence>MSCARSNKRPLRTEDSKADSKILLAKPEKHHKKMKENDGIDTQKMRGMVEGRGERSDCSKRNCIMKEKISELLAITGGKAQEKIEKTHTSDAKSDASGVNTPHTVPTVTAPIEEKKEEKHEEKLVNEMTKPKVTKVYVRRKNMVKTLDDTTNQVQVREIGNKVAS</sequence>
<reference evidence="2 3" key="1">
    <citation type="submission" date="2019-04" db="EMBL/GenBank/DDBJ databases">
        <title>An improved genome assembly and genetic linkage map for asparagus bean, Vigna unguiculata ssp. sesquipedialis.</title>
        <authorList>
            <person name="Xia Q."/>
            <person name="Zhang R."/>
            <person name="Dong Y."/>
        </authorList>
    </citation>
    <scope>NUCLEOTIDE SEQUENCE [LARGE SCALE GENOMIC DNA]</scope>
    <source>
        <tissue evidence="2">Leaf</tissue>
    </source>
</reference>
<feature type="region of interest" description="Disordered" evidence="1">
    <location>
        <begin position="83"/>
        <end position="127"/>
    </location>
</feature>